<dbReference type="EMBL" id="JAGIOC010000001">
    <property type="protein sequence ID" value="MBP2407495.1"/>
    <property type="molecule type" value="Genomic_DNA"/>
</dbReference>
<name>A0ABS4YG55_9MICO</name>
<dbReference type="Proteomes" id="UP000698222">
    <property type="component" value="Unassembled WGS sequence"/>
</dbReference>
<comment type="caution">
    <text evidence="1">The sequence shown here is derived from an EMBL/GenBank/DDBJ whole genome shotgun (WGS) entry which is preliminary data.</text>
</comment>
<evidence type="ECO:0000313" key="2">
    <source>
        <dbReference type="Proteomes" id="UP000698222"/>
    </source>
</evidence>
<accession>A0ABS4YG55</accession>
<evidence type="ECO:0000313" key="1">
    <source>
        <dbReference type="EMBL" id="MBP2407495.1"/>
    </source>
</evidence>
<dbReference type="InterPro" id="IPR043758">
    <property type="entry name" value="DUF5703"/>
</dbReference>
<dbReference type="RefSeq" id="WP_209886712.1">
    <property type="nucleotide sequence ID" value="NZ_BAAAJV010000011.1"/>
</dbReference>
<dbReference type="Pfam" id="PF18963">
    <property type="entry name" value="DUF5703"/>
    <property type="match status" value="1"/>
</dbReference>
<sequence>MPGTHEPLLAQVEHVRDPRRVRDLPLEEGRAAEDYEFQIITVPRSSSVGQVRAALTDEAEYGRWEHARTRRYLGGGRKVWLRRRIIRVQSTLGRPPTV</sequence>
<protein>
    <submittedName>
        <fullName evidence="1">Uncharacterized protein</fullName>
    </submittedName>
</protein>
<organism evidence="1 2">
    <name type="scientific">Brachybacterium fresconis</name>
    <dbReference type="NCBI Taxonomy" id="173363"/>
    <lineage>
        <taxon>Bacteria</taxon>
        <taxon>Bacillati</taxon>
        <taxon>Actinomycetota</taxon>
        <taxon>Actinomycetes</taxon>
        <taxon>Micrococcales</taxon>
        <taxon>Dermabacteraceae</taxon>
        <taxon>Brachybacterium</taxon>
    </lineage>
</organism>
<reference evidence="1 2" key="1">
    <citation type="submission" date="2021-03" db="EMBL/GenBank/DDBJ databases">
        <title>Sequencing the genomes of 1000 actinobacteria strains.</title>
        <authorList>
            <person name="Klenk H.-P."/>
        </authorList>
    </citation>
    <scope>NUCLEOTIDE SEQUENCE [LARGE SCALE GENOMIC DNA]</scope>
    <source>
        <strain evidence="1 2">DSM 14564</strain>
    </source>
</reference>
<gene>
    <name evidence="1" type="ORF">JOF44_000398</name>
</gene>
<proteinExistence type="predicted"/>
<keyword evidence="2" id="KW-1185">Reference proteome</keyword>